<dbReference type="InterPro" id="IPR022764">
    <property type="entry name" value="Peptidase_S54_rhomboid_dom"/>
</dbReference>
<keyword evidence="3" id="KW-0997">Cell inner membrane</keyword>
<dbReference type="Gene3D" id="1.20.1540.10">
    <property type="entry name" value="Rhomboid-like"/>
    <property type="match status" value="1"/>
</dbReference>
<keyword evidence="9" id="KW-0378">Hydrolase</keyword>
<evidence type="ECO:0000256" key="1">
    <source>
        <dbReference type="ARBA" id="ARBA00004141"/>
    </source>
</evidence>
<keyword evidence="5 7" id="KW-1133">Transmembrane helix</keyword>
<dbReference type="Pfam" id="PF01694">
    <property type="entry name" value="Rhomboid"/>
    <property type="match status" value="1"/>
</dbReference>
<evidence type="ECO:0000313" key="9">
    <source>
        <dbReference type="EMBL" id="MBC9246086.1"/>
    </source>
</evidence>
<keyword evidence="6 7" id="KW-0472">Membrane</keyword>
<accession>A0A926JAI9</accession>
<keyword evidence="4 7" id="KW-0812">Transmembrane</keyword>
<organism evidence="9 10">
    <name type="scientific">Paracoccus amoyensis</name>
    <dbReference type="NCBI Taxonomy" id="2760093"/>
    <lineage>
        <taxon>Bacteria</taxon>
        <taxon>Pseudomonadati</taxon>
        <taxon>Pseudomonadota</taxon>
        <taxon>Alphaproteobacteria</taxon>
        <taxon>Rhodobacterales</taxon>
        <taxon>Paracoccaceae</taxon>
        <taxon>Paracoccus</taxon>
    </lineage>
</organism>
<protein>
    <submittedName>
        <fullName evidence="9">Rhomboid family intramembrane serine protease</fullName>
    </submittedName>
</protein>
<feature type="transmembrane region" description="Helical" evidence="7">
    <location>
        <begin position="145"/>
        <end position="163"/>
    </location>
</feature>
<dbReference type="GO" id="GO:0016020">
    <property type="term" value="C:membrane"/>
    <property type="evidence" value="ECO:0007669"/>
    <property type="project" value="UniProtKB-SubCell"/>
</dbReference>
<dbReference type="PANTHER" id="PTHR43066">
    <property type="entry name" value="RHOMBOID-RELATED PROTEIN"/>
    <property type="match status" value="1"/>
</dbReference>
<dbReference type="RefSeq" id="WP_187792536.1">
    <property type="nucleotide sequence ID" value="NZ_JACOQL010000002.1"/>
</dbReference>
<evidence type="ECO:0000256" key="4">
    <source>
        <dbReference type="ARBA" id="ARBA00022692"/>
    </source>
</evidence>
<evidence type="ECO:0000256" key="3">
    <source>
        <dbReference type="ARBA" id="ARBA00022519"/>
    </source>
</evidence>
<feature type="transmembrane region" description="Helical" evidence="7">
    <location>
        <begin position="175"/>
        <end position="193"/>
    </location>
</feature>
<feature type="transmembrane region" description="Helical" evidence="7">
    <location>
        <begin position="115"/>
        <end position="133"/>
    </location>
</feature>
<evidence type="ECO:0000259" key="8">
    <source>
        <dbReference type="Pfam" id="PF01694"/>
    </source>
</evidence>
<keyword evidence="9" id="KW-0645">Protease</keyword>
<evidence type="ECO:0000256" key="7">
    <source>
        <dbReference type="SAM" id="Phobius"/>
    </source>
</evidence>
<evidence type="ECO:0000256" key="6">
    <source>
        <dbReference type="ARBA" id="ARBA00023136"/>
    </source>
</evidence>
<dbReference type="AlphaFoldDB" id="A0A926JAI9"/>
<reference evidence="9" key="1">
    <citation type="submission" date="2020-08" db="EMBL/GenBank/DDBJ databases">
        <title>Paracoccus amoyensis sp. nov., isolated from the surface seawater at coast of Xiamen, Fujian.</title>
        <authorList>
            <person name="Lyu L."/>
        </authorList>
    </citation>
    <scope>NUCLEOTIDE SEQUENCE</scope>
    <source>
        <strain evidence="9">11-3</strain>
    </source>
</reference>
<feature type="transmembrane region" description="Helical" evidence="7">
    <location>
        <begin position="52"/>
        <end position="70"/>
    </location>
</feature>
<comment type="subcellular location">
    <subcellularLocation>
        <location evidence="1">Membrane</location>
        <topology evidence="1">Multi-pass membrane protein</topology>
    </subcellularLocation>
</comment>
<dbReference type="SUPFAM" id="SSF144091">
    <property type="entry name" value="Rhomboid-like"/>
    <property type="match status" value="1"/>
</dbReference>
<feature type="transmembrane region" description="Helical" evidence="7">
    <location>
        <begin position="76"/>
        <end position="103"/>
    </location>
</feature>
<evidence type="ECO:0000256" key="2">
    <source>
        <dbReference type="ARBA" id="ARBA00022475"/>
    </source>
</evidence>
<dbReference type="PANTHER" id="PTHR43066:SF26">
    <property type="entry name" value="RHOMBOID PROTEASE GLPG"/>
    <property type="match status" value="1"/>
</dbReference>
<keyword evidence="2" id="KW-1003">Cell membrane</keyword>
<dbReference type="GO" id="GO:0006508">
    <property type="term" value="P:proteolysis"/>
    <property type="evidence" value="ECO:0007669"/>
    <property type="project" value="UniProtKB-KW"/>
</dbReference>
<feature type="domain" description="Peptidase S54 rhomboid" evidence="8">
    <location>
        <begin position="78"/>
        <end position="212"/>
    </location>
</feature>
<gene>
    <name evidence="9" type="ORF">H4P12_05030</name>
</gene>
<feature type="transmembrane region" description="Helical" evidence="7">
    <location>
        <begin position="20"/>
        <end position="40"/>
    </location>
</feature>
<name>A0A926JAI9_9RHOB</name>
<keyword evidence="10" id="KW-1185">Reference proteome</keyword>
<evidence type="ECO:0000256" key="5">
    <source>
        <dbReference type="ARBA" id="ARBA00022989"/>
    </source>
</evidence>
<proteinExistence type="predicted"/>
<sequence length="219" mass="23855">MQDHPYRTRAAETVGLRQQLPLWVIAVIAICCLVELALVLGNLAYDPRLRTFVFIIGGFWSPVFWANQGAYPAQPIVMFLSYGLLHSGLMHLAMNMISLAVLARELKRMISPLRMFLIYAVSQIAAALLFAIMDPQAGPMVGASGAIFGLAGALVGYAAIVGLRRKRPMGQLWRGVMWLLVLNVGLTILMPSIAWQAHLGGALAGLLMGVALAFMPVRR</sequence>
<feature type="transmembrane region" description="Helical" evidence="7">
    <location>
        <begin position="199"/>
        <end position="217"/>
    </location>
</feature>
<comment type="caution">
    <text evidence="9">The sequence shown here is derived from an EMBL/GenBank/DDBJ whole genome shotgun (WGS) entry which is preliminary data.</text>
</comment>
<dbReference type="Proteomes" id="UP000608594">
    <property type="component" value="Unassembled WGS sequence"/>
</dbReference>
<dbReference type="GO" id="GO:0004252">
    <property type="term" value="F:serine-type endopeptidase activity"/>
    <property type="evidence" value="ECO:0007669"/>
    <property type="project" value="InterPro"/>
</dbReference>
<dbReference type="InterPro" id="IPR035952">
    <property type="entry name" value="Rhomboid-like_sf"/>
</dbReference>
<dbReference type="EMBL" id="JACOQL010000002">
    <property type="protein sequence ID" value="MBC9246086.1"/>
    <property type="molecule type" value="Genomic_DNA"/>
</dbReference>
<evidence type="ECO:0000313" key="10">
    <source>
        <dbReference type="Proteomes" id="UP000608594"/>
    </source>
</evidence>